<dbReference type="SUPFAM" id="SSF47836">
    <property type="entry name" value="Retroviral matrix proteins"/>
    <property type="match status" value="1"/>
</dbReference>
<evidence type="ECO:0000313" key="1">
    <source>
        <dbReference type="EMBL" id="PKU37474.1"/>
    </source>
</evidence>
<dbReference type="EMBL" id="KZ507131">
    <property type="protein sequence ID" value="PKU37474.1"/>
    <property type="molecule type" value="Genomic_DNA"/>
</dbReference>
<dbReference type="AlphaFoldDB" id="A0A2I0TUH7"/>
<sequence>MDKAELLNNFFASVFTGKGCNHTAQVTEGKNKGSANEELPTVREDQVRDLLRNLKIEVSDREPWETLLKEQQMNLEVLQPILKTQNRSVSTLSLVTVLDWVRRNVPDVPLMSTFDGGMWDKIGTKLWNAATRTDTAAAKHLPVRHQVSEALTQIRKEAKTDPP</sequence>
<name>A0A2I0TUH7_LIMLA</name>
<protein>
    <submittedName>
        <fullName evidence="1">3-oxo-5-beta-steroid 4-dehydrogenase</fullName>
    </submittedName>
</protein>
<dbReference type="Proteomes" id="UP000233556">
    <property type="component" value="Unassembled WGS sequence"/>
</dbReference>
<accession>A0A2I0TUH7</accession>
<keyword evidence="2" id="KW-1185">Reference proteome</keyword>
<dbReference type="InterPro" id="IPR038124">
    <property type="entry name" value="B_retro_matrix_sf"/>
</dbReference>
<reference evidence="2" key="2">
    <citation type="submission" date="2017-12" db="EMBL/GenBank/DDBJ databases">
        <title>Genome sequence of the Bar-tailed Godwit (Limosa lapponica baueri).</title>
        <authorList>
            <person name="Lima N.C.B."/>
            <person name="Parody-Merino A.M."/>
            <person name="Battley P.F."/>
            <person name="Fidler A.E."/>
            <person name="Prosdocimi F."/>
        </authorList>
    </citation>
    <scope>NUCLEOTIDE SEQUENCE [LARGE SCALE GENOMIC DNA]</scope>
</reference>
<dbReference type="Gene3D" id="1.10.150.490">
    <property type="entry name" value="Retroviral GAG p10 protein"/>
    <property type="match status" value="1"/>
</dbReference>
<proteinExistence type="predicted"/>
<reference evidence="2" key="1">
    <citation type="submission" date="2017-11" db="EMBL/GenBank/DDBJ databases">
        <authorList>
            <person name="Lima N.C."/>
            <person name="Parody-Merino A.M."/>
            <person name="Battley P.F."/>
            <person name="Fidler A.E."/>
            <person name="Prosdocimi F."/>
        </authorList>
    </citation>
    <scope>NUCLEOTIDE SEQUENCE [LARGE SCALE GENOMIC DNA]</scope>
</reference>
<gene>
    <name evidence="1" type="ORF">llap_12225</name>
</gene>
<dbReference type="InterPro" id="IPR010999">
    <property type="entry name" value="Retrovr_matrix"/>
</dbReference>
<dbReference type="OrthoDB" id="416454at2759"/>
<organism evidence="1 2">
    <name type="scientific">Limosa lapponica baueri</name>
    <dbReference type="NCBI Taxonomy" id="1758121"/>
    <lineage>
        <taxon>Eukaryota</taxon>
        <taxon>Metazoa</taxon>
        <taxon>Chordata</taxon>
        <taxon>Craniata</taxon>
        <taxon>Vertebrata</taxon>
        <taxon>Euteleostomi</taxon>
        <taxon>Archelosauria</taxon>
        <taxon>Archosauria</taxon>
        <taxon>Dinosauria</taxon>
        <taxon>Saurischia</taxon>
        <taxon>Theropoda</taxon>
        <taxon>Coelurosauria</taxon>
        <taxon>Aves</taxon>
        <taxon>Neognathae</taxon>
        <taxon>Neoaves</taxon>
        <taxon>Charadriiformes</taxon>
        <taxon>Scolopacidae</taxon>
        <taxon>Limosa</taxon>
    </lineage>
</organism>
<evidence type="ECO:0000313" key="2">
    <source>
        <dbReference type="Proteomes" id="UP000233556"/>
    </source>
</evidence>